<dbReference type="Pfam" id="PF12705">
    <property type="entry name" value="PDDEXK_1"/>
    <property type="match status" value="1"/>
</dbReference>
<reference evidence="2 3" key="1">
    <citation type="journal article" date="2016" name="Nat. Commun.">
        <title>Thousands of microbial genomes shed light on interconnected biogeochemical processes in an aquifer system.</title>
        <authorList>
            <person name="Anantharaman K."/>
            <person name="Brown C.T."/>
            <person name="Hug L.A."/>
            <person name="Sharon I."/>
            <person name="Castelle C.J."/>
            <person name="Probst A.J."/>
            <person name="Thomas B.C."/>
            <person name="Singh A."/>
            <person name="Wilkins M.J."/>
            <person name="Karaoz U."/>
            <person name="Brodie E.L."/>
            <person name="Williams K.H."/>
            <person name="Hubbard S.S."/>
            <person name="Banfield J.F."/>
        </authorList>
    </citation>
    <scope>NUCLEOTIDE SEQUENCE [LARGE SCALE GENOMIC DNA]</scope>
</reference>
<evidence type="ECO:0000313" key="3">
    <source>
        <dbReference type="Proteomes" id="UP000178659"/>
    </source>
</evidence>
<accession>A0A1G1VEN7</accession>
<organism evidence="2 3">
    <name type="scientific">Candidatus Blackburnbacteria bacterium RIFCSPLOWO2_01_FULL_40_20</name>
    <dbReference type="NCBI Taxonomy" id="1797519"/>
    <lineage>
        <taxon>Bacteria</taxon>
        <taxon>Candidatus Blackburniibacteriota</taxon>
    </lineage>
</organism>
<evidence type="ECO:0000259" key="1">
    <source>
        <dbReference type="Pfam" id="PF12705"/>
    </source>
</evidence>
<protein>
    <recommendedName>
        <fullName evidence="1">PD-(D/E)XK endonuclease-like domain-containing protein</fullName>
    </recommendedName>
</protein>
<gene>
    <name evidence="2" type="ORF">A3A77_01255</name>
</gene>
<dbReference type="Gene3D" id="3.90.320.10">
    <property type="match status" value="1"/>
</dbReference>
<feature type="domain" description="PD-(D/E)XK endonuclease-like" evidence="1">
    <location>
        <begin position="3"/>
        <end position="199"/>
    </location>
</feature>
<proteinExistence type="predicted"/>
<comment type="caution">
    <text evidence="2">The sequence shown here is derived from an EMBL/GenBank/DDBJ whole genome shotgun (WGS) entry which is preliminary data.</text>
</comment>
<dbReference type="InterPro" id="IPR038726">
    <property type="entry name" value="PDDEXK_AddAB-type"/>
</dbReference>
<dbReference type="EMBL" id="MHCC01000012">
    <property type="protein sequence ID" value="OGY13662.1"/>
    <property type="molecule type" value="Genomic_DNA"/>
</dbReference>
<dbReference type="Proteomes" id="UP000178659">
    <property type="component" value="Unassembled WGS sequence"/>
</dbReference>
<sequence>MTPPLALGQAVHDTIEPLSHLPREERFKKPLLEIFVEMWKKIEGKKGGFKSKEQEDEFKERGIGMIERVSKNPGLLLNKAVKIQPQTEKDKLSNFDLPYFTLSEQDNIILCGKIDWLEYLENDNSVHIVDFKTGKNEENEESLQLPIYLLLAKNCQKFNVSKASYWYIDHEDLPSGVNLPNEELAKENVLQVAKRVKLARQLNLMECPRGGCYACLPFEAILRGSGERVGVSGTNQDIFVLL</sequence>
<evidence type="ECO:0000313" key="2">
    <source>
        <dbReference type="EMBL" id="OGY13662.1"/>
    </source>
</evidence>
<dbReference type="InterPro" id="IPR011604">
    <property type="entry name" value="PDDEXK-like_dom_sf"/>
</dbReference>
<dbReference type="AlphaFoldDB" id="A0A1G1VEN7"/>
<name>A0A1G1VEN7_9BACT</name>